<organism evidence="2 3">
    <name type="scientific">Pholiota conissans</name>
    <dbReference type="NCBI Taxonomy" id="109636"/>
    <lineage>
        <taxon>Eukaryota</taxon>
        <taxon>Fungi</taxon>
        <taxon>Dikarya</taxon>
        <taxon>Basidiomycota</taxon>
        <taxon>Agaricomycotina</taxon>
        <taxon>Agaricomycetes</taxon>
        <taxon>Agaricomycetidae</taxon>
        <taxon>Agaricales</taxon>
        <taxon>Agaricineae</taxon>
        <taxon>Strophariaceae</taxon>
        <taxon>Pholiota</taxon>
    </lineage>
</organism>
<feature type="signal peptide" evidence="1">
    <location>
        <begin position="1"/>
        <end position="19"/>
    </location>
</feature>
<protein>
    <recommendedName>
        <fullName evidence="4">Secreted protein</fullName>
    </recommendedName>
</protein>
<reference evidence="2" key="1">
    <citation type="submission" date="2020-11" db="EMBL/GenBank/DDBJ databases">
        <authorList>
            <consortium name="DOE Joint Genome Institute"/>
            <person name="Ahrendt S."/>
            <person name="Riley R."/>
            <person name="Andreopoulos W."/>
            <person name="Labutti K."/>
            <person name="Pangilinan J."/>
            <person name="Ruiz-Duenas F.J."/>
            <person name="Barrasa J.M."/>
            <person name="Sanchez-Garcia M."/>
            <person name="Camarero S."/>
            <person name="Miyauchi S."/>
            <person name="Serrano A."/>
            <person name="Linde D."/>
            <person name="Babiker R."/>
            <person name="Drula E."/>
            <person name="Ayuso-Fernandez I."/>
            <person name="Pacheco R."/>
            <person name="Padilla G."/>
            <person name="Ferreira P."/>
            <person name="Barriuso J."/>
            <person name="Kellner H."/>
            <person name="Castanera R."/>
            <person name="Alfaro M."/>
            <person name="Ramirez L."/>
            <person name="Pisabarro A.G."/>
            <person name="Kuo A."/>
            <person name="Tritt A."/>
            <person name="Lipzen A."/>
            <person name="He G."/>
            <person name="Yan M."/>
            <person name="Ng V."/>
            <person name="Cullen D."/>
            <person name="Martin F."/>
            <person name="Rosso M.-N."/>
            <person name="Henrissat B."/>
            <person name="Hibbett D."/>
            <person name="Martinez A.T."/>
            <person name="Grigoriev I.V."/>
        </authorList>
    </citation>
    <scope>NUCLEOTIDE SEQUENCE</scope>
    <source>
        <strain evidence="2">CIRM-BRFM 674</strain>
    </source>
</reference>
<dbReference type="Proteomes" id="UP000807469">
    <property type="component" value="Unassembled WGS sequence"/>
</dbReference>
<comment type="caution">
    <text evidence="2">The sequence shown here is derived from an EMBL/GenBank/DDBJ whole genome shotgun (WGS) entry which is preliminary data.</text>
</comment>
<keyword evidence="3" id="KW-1185">Reference proteome</keyword>
<keyword evidence="1" id="KW-0732">Signal</keyword>
<evidence type="ECO:0000313" key="2">
    <source>
        <dbReference type="EMBL" id="KAF9473670.1"/>
    </source>
</evidence>
<gene>
    <name evidence="2" type="ORF">BDN70DRAFT_363704</name>
</gene>
<accession>A0A9P5YS09</accession>
<evidence type="ECO:0000256" key="1">
    <source>
        <dbReference type="SAM" id="SignalP"/>
    </source>
</evidence>
<proteinExistence type="predicted"/>
<name>A0A9P5YS09_9AGAR</name>
<feature type="chain" id="PRO_5040135118" description="Secreted protein" evidence="1">
    <location>
        <begin position="20"/>
        <end position="187"/>
    </location>
</feature>
<evidence type="ECO:0000313" key="3">
    <source>
        <dbReference type="Proteomes" id="UP000807469"/>
    </source>
</evidence>
<dbReference type="EMBL" id="MU155425">
    <property type="protein sequence ID" value="KAF9473670.1"/>
    <property type="molecule type" value="Genomic_DNA"/>
</dbReference>
<dbReference type="AlphaFoldDB" id="A0A9P5YS09"/>
<sequence length="187" mass="20863">MVYVLHISLSITFRCTAQATNPDHQLECRRRACYSRKTSIGIGIRYFVFQSSTRCILVSPKTICLLSPGDESRIPADSSGSSVHLLVEVTSILYLFKFACCGVDLAPCLCITFHFRPRSPSSGHALIIQESFTGIDAFTSMYTSPPTLVCTVCSLKEGGLIYYRSCSQLCYMPLPIIAQQRRFLLRI</sequence>
<evidence type="ECO:0008006" key="4">
    <source>
        <dbReference type="Google" id="ProtNLM"/>
    </source>
</evidence>